<dbReference type="FunFam" id="3.40.50.10440:FF:000001">
    <property type="entry name" value="Dihydroxyacetone kinase, DhaK subunit"/>
    <property type="match status" value="1"/>
</dbReference>
<keyword evidence="2" id="KW-0808">Transferase</keyword>
<keyword evidence="8" id="KW-1185">Reference proteome</keyword>
<dbReference type="Pfam" id="PF02733">
    <property type="entry name" value="Dak1"/>
    <property type="match status" value="1"/>
</dbReference>
<keyword evidence="5" id="KW-0067">ATP-binding</keyword>
<sequence length="378" mass="40591">MSYSKHWDYSNEDLVLLHLKGLCAINPCLTLVEDSKVIFNSNCTSDKVIVVSGGGSGHEPTHAGFVGEGLLDVAIAGNIFASPSAKQILNGLRAIKSEKGYLLIVKNYTGDILHFGLAAERAKALGMNVELVIVADDVAVGRTKNGLVGRRGLAGVILVHKISGAKSILGASLSDIAQVSQKVIDNMVTVAASLDHCSVPGRGDDDELELLKPNEIEVGMGIHNEPGVKKYSTIPKIGSLIDELLIYLLSQDDKERSYVPFNDNDEVVLLVNNLGGTSVLELYAIGDMVLQKLAEIYSINPVRTYIGEFTTSLNGQGFSITLLNATKAGGSEIVSLLDMPSDSVGWTSRLSLKNHYKRIDKVKTFGCTNENITDFKST</sequence>
<evidence type="ECO:0000313" key="8">
    <source>
        <dbReference type="Proteomes" id="UP000054251"/>
    </source>
</evidence>
<feature type="domain" description="DhaK" evidence="6">
    <location>
        <begin position="10"/>
        <end position="346"/>
    </location>
</feature>
<evidence type="ECO:0000256" key="4">
    <source>
        <dbReference type="ARBA" id="ARBA00022777"/>
    </source>
</evidence>
<dbReference type="InterPro" id="IPR004006">
    <property type="entry name" value="DhaK_dom"/>
</dbReference>
<dbReference type="GO" id="GO:0019563">
    <property type="term" value="P:glycerol catabolic process"/>
    <property type="evidence" value="ECO:0007669"/>
    <property type="project" value="TreeGrafter"/>
</dbReference>
<dbReference type="EMBL" id="LMYN01000182">
    <property type="protein sequence ID" value="KRZ99021.1"/>
    <property type="molecule type" value="Genomic_DNA"/>
</dbReference>
<evidence type="ECO:0000313" key="7">
    <source>
        <dbReference type="EMBL" id="KRZ99021.1"/>
    </source>
</evidence>
<dbReference type="PANTHER" id="PTHR28629">
    <property type="entry name" value="TRIOKINASE/FMN CYCLASE"/>
    <property type="match status" value="1"/>
</dbReference>
<keyword evidence="4" id="KW-0418">Kinase</keyword>
<dbReference type="PANTHER" id="PTHR28629:SF4">
    <property type="entry name" value="TRIOKINASE_FMN CYCLASE"/>
    <property type="match status" value="1"/>
</dbReference>
<dbReference type="RefSeq" id="XP_015465124.1">
    <property type="nucleotide sequence ID" value="XM_015614058.1"/>
</dbReference>
<dbReference type="Gene3D" id="3.30.1180.20">
    <property type="entry name" value="Dihydroxyacetone kinase, domain 2"/>
    <property type="match status" value="1"/>
</dbReference>
<dbReference type="Gene3D" id="3.40.50.10440">
    <property type="entry name" value="Dihydroxyacetone kinase, domain 1"/>
    <property type="match status" value="1"/>
</dbReference>
<evidence type="ECO:0000256" key="3">
    <source>
        <dbReference type="ARBA" id="ARBA00022741"/>
    </source>
</evidence>
<dbReference type="AlphaFoldDB" id="A0A0V1PS01"/>
<dbReference type="SUPFAM" id="SSF82549">
    <property type="entry name" value="DAK1/DegV-like"/>
    <property type="match status" value="1"/>
</dbReference>
<dbReference type="GO" id="GO:0005524">
    <property type="term" value="F:ATP binding"/>
    <property type="evidence" value="ECO:0007669"/>
    <property type="project" value="UniProtKB-KW"/>
</dbReference>
<dbReference type="GO" id="GO:0005829">
    <property type="term" value="C:cytosol"/>
    <property type="evidence" value="ECO:0007669"/>
    <property type="project" value="TreeGrafter"/>
</dbReference>
<dbReference type="PROSITE" id="PS51481">
    <property type="entry name" value="DHAK"/>
    <property type="match status" value="1"/>
</dbReference>
<dbReference type="GO" id="GO:0004371">
    <property type="term" value="F:glycerone kinase activity"/>
    <property type="evidence" value="ECO:0007669"/>
    <property type="project" value="InterPro"/>
</dbReference>
<name>A0A0V1PS01_9ASCO</name>
<dbReference type="GeneID" id="26842238"/>
<feature type="non-terminal residue" evidence="7">
    <location>
        <position position="378"/>
    </location>
</feature>
<evidence type="ECO:0000256" key="5">
    <source>
        <dbReference type="ARBA" id="ARBA00022840"/>
    </source>
</evidence>
<accession>A0A0V1PS01</accession>
<dbReference type="InterPro" id="IPR050861">
    <property type="entry name" value="Dihydroxyacetone_Kinase"/>
</dbReference>
<reference evidence="7 8" key="1">
    <citation type="submission" date="2015-11" db="EMBL/GenBank/DDBJ databases">
        <title>The genome of Debaryomyces fabryi.</title>
        <authorList>
            <person name="Tafer H."/>
            <person name="Lopandic K."/>
        </authorList>
    </citation>
    <scope>NUCLEOTIDE SEQUENCE [LARGE SCALE GENOMIC DNA]</scope>
    <source>
        <strain evidence="7 8">CBS 789</strain>
    </source>
</reference>
<organism evidence="7 8">
    <name type="scientific">Debaryomyces fabryi</name>
    <dbReference type="NCBI Taxonomy" id="58627"/>
    <lineage>
        <taxon>Eukaryota</taxon>
        <taxon>Fungi</taxon>
        <taxon>Dikarya</taxon>
        <taxon>Ascomycota</taxon>
        <taxon>Saccharomycotina</taxon>
        <taxon>Pichiomycetes</taxon>
        <taxon>Debaryomycetaceae</taxon>
        <taxon>Debaryomyces</taxon>
    </lineage>
</organism>
<dbReference type="FunFam" id="3.30.1180.20:FF:000001">
    <property type="entry name" value="Dihydroxyacetone kinase 1"/>
    <property type="match status" value="1"/>
</dbReference>
<comment type="caution">
    <text evidence="7">The sequence shown here is derived from an EMBL/GenBank/DDBJ whole genome shotgun (WGS) entry which is preliminary data.</text>
</comment>
<evidence type="ECO:0000259" key="6">
    <source>
        <dbReference type="PROSITE" id="PS51481"/>
    </source>
</evidence>
<dbReference type="OrthoDB" id="1724672at2759"/>
<proteinExistence type="inferred from homology"/>
<gene>
    <name evidence="7" type="ORF">AC631_05229</name>
</gene>
<protein>
    <recommendedName>
        <fullName evidence="6">DhaK domain-containing protein</fullName>
    </recommendedName>
</protein>
<evidence type="ECO:0000256" key="1">
    <source>
        <dbReference type="ARBA" id="ARBA00008757"/>
    </source>
</evidence>
<dbReference type="Proteomes" id="UP000054251">
    <property type="component" value="Unassembled WGS sequence"/>
</dbReference>
<keyword evidence="3" id="KW-0547">Nucleotide-binding</keyword>
<comment type="similarity">
    <text evidence="1">Belongs to the dihydroxyacetone kinase (DAK) family.</text>
</comment>
<evidence type="ECO:0000256" key="2">
    <source>
        <dbReference type="ARBA" id="ARBA00022679"/>
    </source>
</evidence>